<keyword evidence="1" id="KW-0255">Endonuclease</keyword>
<reference evidence="2" key="1">
    <citation type="submission" date="2023-07" db="EMBL/GenBank/DDBJ databases">
        <title>30 novel species of actinomycetes from the DSMZ collection.</title>
        <authorList>
            <person name="Nouioui I."/>
        </authorList>
    </citation>
    <scope>NUCLEOTIDE SEQUENCE [LARGE SCALE GENOMIC DNA]</scope>
    <source>
        <strain evidence="2">DSM 44918</strain>
    </source>
</reference>
<comment type="caution">
    <text evidence="1">The sequence shown here is derived from an EMBL/GenBank/DDBJ whole genome shotgun (WGS) entry which is preliminary data.</text>
</comment>
<dbReference type="InterPro" id="IPR018575">
    <property type="entry name" value="Restrct_endonuc_II_Eco29kI"/>
</dbReference>
<dbReference type="GO" id="GO:0016787">
    <property type="term" value="F:hydrolase activity"/>
    <property type="evidence" value="ECO:0007669"/>
    <property type="project" value="UniProtKB-KW"/>
</dbReference>
<accession>A0ABU2LKA1</accession>
<dbReference type="EMBL" id="JAVREM010000004">
    <property type="protein sequence ID" value="MDT0317971.1"/>
    <property type="molecule type" value="Genomic_DNA"/>
</dbReference>
<keyword evidence="1" id="KW-0378">Hydrolase</keyword>
<proteinExistence type="predicted"/>
<keyword evidence="1" id="KW-0540">Nuclease</keyword>
<gene>
    <name evidence="1" type="ORF">RNC47_06390</name>
</gene>
<dbReference type="GO" id="GO:0004519">
    <property type="term" value="F:endonuclease activity"/>
    <property type="evidence" value="ECO:0007669"/>
    <property type="project" value="UniProtKB-KW"/>
</dbReference>
<evidence type="ECO:0000313" key="1">
    <source>
        <dbReference type="EMBL" id="MDT0317971.1"/>
    </source>
</evidence>
<sequence>MKPFSGAGLYALYYKGDLEIYKGLKHADTPIYIGKASAGDSSYGDPPNWSQRKLFDRISDHRRSINEPHNLHASDFDVRYLTVDDIWIVLGERALLRAYSPVLWNTVMTGFGANPPGQGRRNARSVWDSVHPGRKRAIGLLCNRSYSGVEMDKLILDGIEISLMEAGEQRDKKLKEFRNRPAETIWQEAKGPGKGPKPVLVFRHEVFLEENSRFGVDLDDIEWELAAAPEQKTAEETGLFPSE</sequence>
<dbReference type="EC" id="3.1.21.-" evidence="1"/>
<organism evidence="1 2">
    <name type="scientific">Streptomyces millisiae</name>
    <dbReference type="NCBI Taxonomy" id="3075542"/>
    <lineage>
        <taxon>Bacteria</taxon>
        <taxon>Bacillati</taxon>
        <taxon>Actinomycetota</taxon>
        <taxon>Actinomycetes</taxon>
        <taxon>Kitasatosporales</taxon>
        <taxon>Streptomycetaceae</taxon>
        <taxon>Streptomyces</taxon>
    </lineage>
</organism>
<protein>
    <submittedName>
        <fullName evidence="1">Eco29kI family restriction endonuclease</fullName>
        <ecNumber evidence="1">3.1.21.-</ecNumber>
    </submittedName>
</protein>
<evidence type="ECO:0000313" key="2">
    <source>
        <dbReference type="Proteomes" id="UP001183420"/>
    </source>
</evidence>
<name>A0ABU2LKA1_9ACTN</name>
<keyword evidence="2" id="KW-1185">Reference proteome</keyword>
<dbReference type="Pfam" id="PF09517">
    <property type="entry name" value="RE_Eco29kI"/>
    <property type="match status" value="1"/>
</dbReference>
<dbReference type="RefSeq" id="WP_311596312.1">
    <property type="nucleotide sequence ID" value="NZ_JAVREM010000004.1"/>
</dbReference>
<dbReference type="Proteomes" id="UP001183420">
    <property type="component" value="Unassembled WGS sequence"/>
</dbReference>